<keyword evidence="5 8" id="KW-0804">Transcription</keyword>
<gene>
    <name evidence="8 12" type="primary">greA</name>
    <name evidence="12" type="ORF">OTSTA716_0456</name>
</gene>
<dbReference type="InterPro" id="IPR028624">
    <property type="entry name" value="Tscrpt_elong_fac_GreA/B"/>
</dbReference>
<dbReference type="Gene3D" id="1.10.287.180">
    <property type="entry name" value="Transcription elongation factor, GreA/GreB, N-terminal domain"/>
    <property type="match status" value="1"/>
</dbReference>
<feature type="domain" description="Transcription elongation factor GreA/GreB C-terminal" evidence="10">
    <location>
        <begin position="82"/>
        <end position="156"/>
    </location>
</feature>
<evidence type="ECO:0000256" key="8">
    <source>
        <dbReference type="HAMAP-Rule" id="MF_00105"/>
    </source>
</evidence>
<sequence length="159" mass="18105">MARFPITIKGFHKLEQELKHLKYVERLKITTDISTAREFGDLSENAEYKAAKERQLLNDKKIYDLENKLANAEVIEITKINSNSVKFGARVVLLDRDTEKEVVYQIVGEYEADITQNLISIASPIAQALIGKKAGDIIEVITPKGGRFYELLKVQYVDF</sequence>
<dbReference type="EMBL" id="LAOA01000010">
    <property type="protein sequence ID" value="KJV77045.1"/>
    <property type="molecule type" value="Genomic_DNA"/>
</dbReference>
<dbReference type="SUPFAM" id="SSF54534">
    <property type="entry name" value="FKBP-like"/>
    <property type="match status" value="1"/>
</dbReference>
<dbReference type="InterPro" id="IPR006359">
    <property type="entry name" value="Tscrpt_elong_fac_GreA"/>
</dbReference>
<dbReference type="PROSITE" id="PS00830">
    <property type="entry name" value="GREAB_2"/>
    <property type="match status" value="1"/>
</dbReference>
<evidence type="ECO:0000256" key="2">
    <source>
        <dbReference type="ARBA" id="ARBA00013729"/>
    </source>
</evidence>
<dbReference type="InterPro" id="IPR001437">
    <property type="entry name" value="Tscrpt_elong_fac_GreA/B_C"/>
</dbReference>
<dbReference type="GO" id="GO:0070063">
    <property type="term" value="F:RNA polymerase binding"/>
    <property type="evidence" value="ECO:0007669"/>
    <property type="project" value="InterPro"/>
</dbReference>
<feature type="domain" description="Transcription elongation factor GreA/GreB N-terminal" evidence="11">
    <location>
        <begin position="5"/>
        <end position="74"/>
    </location>
</feature>
<dbReference type="GO" id="GO:0003746">
    <property type="term" value="F:translation elongation factor activity"/>
    <property type="evidence" value="ECO:0007669"/>
    <property type="project" value="UniProtKB-KW"/>
</dbReference>
<dbReference type="Gene3D" id="3.10.50.30">
    <property type="entry name" value="Transcription elongation factor, GreA/GreB, C-terminal domain"/>
    <property type="match status" value="1"/>
</dbReference>
<evidence type="ECO:0000256" key="9">
    <source>
        <dbReference type="RuleBase" id="RU000556"/>
    </source>
</evidence>
<dbReference type="NCBIfam" id="TIGR01462">
    <property type="entry name" value="greA"/>
    <property type="match status" value="1"/>
</dbReference>
<accession>A0A0F3P9P3</accession>
<dbReference type="PIRSF" id="PIRSF006092">
    <property type="entry name" value="GreA_GreB"/>
    <property type="match status" value="1"/>
</dbReference>
<organism evidence="12 13">
    <name type="scientific">Orientia tsutsugamushi str. TA716</name>
    <dbReference type="NCBI Taxonomy" id="1359175"/>
    <lineage>
        <taxon>Bacteria</taxon>
        <taxon>Pseudomonadati</taxon>
        <taxon>Pseudomonadota</taxon>
        <taxon>Alphaproteobacteria</taxon>
        <taxon>Rickettsiales</taxon>
        <taxon>Rickettsiaceae</taxon>
        <taxon>Rickettsieae</taxon>
        <taxon>Orientia</taxon>
    </lineage>
</organism>
<keyword evidence="12" id="KW-0251">Elongation factor</keyword>
<evidence type="ECO:0000256" key="5">
    <source>
        <dbReference type="ARBA" id="ARBA00023163"/>
    </source>
</evidence>
<evidence type="ECO:0000313" key="12">
    <source>
        <dbReference type="EMBL" id="KJV77045.1"/>
    </source>
</evidence>
<dbReference type="GO" id="GO:0006354">
    <property type="term" value="P:DNA-templated transcription elongation"/>
    <property type="evidence" value="ECO:0007669"/>
    <property type="project" value="TreeGrafter"/>
</dbReference>
<evidence type="ECO:0000256" key="1">
    <source>
        <dbReference type="ARBA" id="ARBA00008213"/>
    </source>
</evidence>
<dbReference type="NCBIfam" id="NF001263">
    <property type="entry name" value="PRK00226.1-4"/>
    <property type="match status" value="1"/>
</dbReference>
<comment type="function">
    <text evidence="6 8 9">Necessary for efficient RNA polymerase transcription elongation past template-encoded arresting sites. The arresting sites in DNA have the property of trapping a certain fraction of elongating RNA polymerases that pass through, resulting in locked ternary complexes. Cleavage of the nascent transcript by cleavage factors such as GreA or GreB allows the resumption of elongation from the new 3'terminus. GreA releases sequences of 2 to 3 nucleotides.</text>
</comment>
<dbReference type="InterPro" id="IPR036805">
    <property type="entry name" value="Tscrpt_elong_fac_GreA/B_N_sf"/>
</dbReference>
<dbReference type="PATRIC" id="fig|1359175.3.peg.3157"/>
<dbReference type="InterPro" id="IPR022691">
    <property type="entry name" value="Tscrpt_elong_fac_GreA/B_N"/>
</dbReference>
<dbReference type="FunFam" id="1.10.287.180:FF:000001">
    <property type="entry name" value="Transcription elongation factor GreA"/>
    <property type="match status" value="1"/>
</dbReference>
<dbReference type="InterPro" id="IPR023459">
    <property type="entry name" value="Tscrpt_elong_fac_GreA/B_fam"/>
</dbReference>
<keyword evidence="3 8" id="KW-0805">Transcription regulation</keyword>
<dbReference type="SMR" id="A0A0F3P9P3"/>
<dbReference type="Pfam" id="PF01272">
    <property type="entry name" value="GreA_GreB"/>
    <property type="match status" value="1"/>
</dbReference>
<dbReference type="PANTHER" id="PTHR30437">
    <property type="entry name" value="TRANSCRIPTION ELONGATION FACTOR GREA"/>
    <property type="match status" value="1"/>
</dbReference>
<evidence type="ECO:0000259" key="11">
    <source>
        <dbReference type="Pfam" id="PF03449"/>
    </source>
</evidence>
<comment type="similarity">
    <text evidence="1 8 9">Belongs to the GreA/GreB family.</text>
</comment>
<keyword evidence="4 8" id="KW-0238">DNA-binding</keyword>
<reference evidence="12 13" key="1">
    <citation type="submission" date="2015-01" db="EMBL/GenBank/DDBJ databases">
        <title>Genome Sequencing of Rickettsiales.</title>
        <authorList>
            <person name="Daugherty S.C."/>
            <person name="Su Q."/>
            <person name="Abolude K."/>
            <person name="Beier-Sexton M."/>
            <person name="Carlyon J.A."/>
            <person name="Carter R."/>
            <person name="Day N.P."/>
            <person name="Dumler S.J."/>
            <person name="Dyachenko V."/>
            <person name="Godinez A."/>
            <person name="Kurtti T.J."/>
            <person name="Lichay M."/>
            <person name="Mullins K.E."/>
            <person name="Ott S."/>
            <person name="Pappas-Brown V."/>
            <person name="Paris D.H."/>
            <person name="Patel P."/>
            <person name="Richards A.L."/>
            <person name="Sadzewicz L."/>
            <person name="Sears K."/>
            <person name="Seidman D."/>
            <person name="Sengamalay N."/>
            <person name="Stenos J."/>
            <person name="Tallon L.J."/>
            <person name="Vincent G."/>
            <person name="Fraser C.M."/>
            <person name="Munderloh U."/>
            <person name="Dunning-Hotopp J.C."/>
        </authorList>
    </citation>
    <scope>NUCLEOTIDE SEQUENCE [LARGE SCALE GENOMIC DNA]</scope>
    <source>
        <strain evidence="12 13">TA716</strain>
    </source>
</reference>
<dbReference type="Proteomes" id="UP000033671">
    <property type="component" value="Unassembled WGS sequence"/>
</dbReference>
<dbReference type="SUPFAM" id="SSF46557">
    <property type="entry name" value="GreA transcript cleavage protein, N-terminal domain"/>
    <property type="match status" value="1"/>
</dbReference>
<evidence type="ECO:0000259" key="10">
    <source>
        <dbReference type="Pfam" id="PF01272"/>
    </source>
</evidence>
<evidence type="ECO:0000256" key="3">
    <source>
        <dbReference type="ARBA" id="ARBA00023015"/>
    </source>
</evidence>
<dbReference type="InterPro" id="IPR036953">
    <property type="entry name" value="GreA/GreB_C_sf"/>
</dbReference>
<keyword evidence="12" id="KW-0648">Protein biosynthesis</keyword>
<evidence type="ECO:0000313" key="13">
    <source>
        <dbReference type="Proteomes" id="UP000033671"/>
    </source>
</evidence>
<dbReference type="GO" id="GO:0032784">
    <property type="term" value="P:regulation of DNA-templated transcription elongation"/>
    <property type="evidence" value="ECO:0007669"/>
    <property type="project" value="UniProtKB-UniRule"/>
</dbReference>
<evidence type="ECO:0000256" key="6">
    <source>
        <dbReference type="ARBA" id="ARBA00024916"/>
    </source>
</evidence>
<dbReference type="AlphaFoldDB" id="A0A0F3P9P3"/>
<dbReference type="NCBIfam" id="NF001261">
    <property type="entry name" value="PRK00226.1-2"/>
    <property type="match status" value="1"/>
</dbReference>
<dbReference type="PROSITE" id="PS00829">
    <property type="entry name" value="GREAB_1"/>
    <property type="match status" value="1"/>
</dbReference>
<dbReference type="FunFam" id="3.10.50.30:FF:000001">
    <property type="entry name" value="Transcription elongation factor GreA"/>
    <property type="match status" value="1"/>
</dbReference>
<dbReference type="GeneID" id="89458878"/>
<comment type="caution">
    <text evidence="12">The sequence shown here is derived from an EMBL/GenBank/DDBJ whole genome shotgun (WGS) entry which is preliminary data.</text>
</comment>
<protein>
    <recommendedName>
        <fullName evidence="2 8">Transcription elongation factor GreA</fullName>
    </recommendedName>
    <alternativeName>
        <fullName evidence="7 8">Transcript cleavage factor GreA</fullName>
    </alternativeName>
</protein>
<proteinExistence type="inferred from homology"/>
<dbReference type="Pfam" id="PF03449">
    <property type="entry name" value="GreA_GreB_N"/>
    <property type="match status" value="1"/>
</dbReference>
<dbReference type="HAMAP" id="MF_00105">
    <property type="entry name" value="GreA_GreB"/>
    <property type="match status" value="1"/>
</dbReference>
<dbReference type="PANTHER" id="PTHR30437:SF4">
    <property type="entry name" value="TRANSCRIPTION ELONGATION FACTOR GREA"/>
    <property type="match status" value="1"/>
</dbReference>
<evidence type="ECO:0000256" key="4">
    <source>
        <dbReference type="ARBA" id="ARBA00023125"/>
    </source>
</evidence>
<dbReference type="NCBIfam" id="NF001264">
    <property type="entry name" value="PRK00226.1-5"/>
    <property type="match status" value="1"/>
</dbReference>
<dbReference type="InterPro" id="IPR018151">
    <property type="entry name" value="TF_GreA/GreB_CS"/>
</dbReference>
<dbReference type="GO" id="GO:0003677">
    <property type="term" value="F:DNA binding"/>
    <property type="evidence" value="ECO:0007669"/>
    <property type="project" value="UniProtKB-UniRule"/>
</dbReference>
<name>A0A0F3P9P3_ORITS</name>
<evidence type="ECO:0000256" key="7">
    <source>
        <dbReference type="ARBA" id="ARBA00030776"/>
    </source>
</evidence>
<dbReference type="RefSeq" id="WP_012461804.1">
    <property type="nucleotide sequence ID" value="NZ_LAOA01000010.1"/>
</dbReference>